<evidence type="ECO:0000256" key="7">
    <source>
        <dbReference type="PIRSR" id="PIRSR000138-2"/>
    </source>
</evidence>
<dbReference type="InterPro" id="IPR037396">
    <property type="entry name" value="FMN_HAD"/>
</dbReference>
<accession>A0A239PW79</accession>
<dbReference type="InterPro" id="IPR012133">
    <property type="entry name" value="Alpha-hydoxy_acid_DH_FMN"/>
</dbReference>
<sequence length="401" mass="43656">MSLSQCFNVEDFRRLARRKLPRPIFDYLDGGADDEWSLENNAAAFRRWRLMPQYLRDISTVDTQTTILGARAGAPAILSPTGMSRLFHHEKEIAVARAAGDLGLFYCLSTMATTTIEDAAAASAGPKMFQIYIHKDRGLTKELVARCRAAGYDALCLTVDAAVAGNRERDRRSGFVMPPRLTAAGFASFATHFEWTFNLLRDPGFDLVNVRASGGALGKGATGVIEYIDTQFDRTVTWDDAARLIEEWGGPFAIKGIQSADDARRAVDIGASAIMISNHGGRQLDSTPAPVECVRPMRDAIGDRAELIVDGGVRRGTHVLKALALGADAVSFGRPYLYALAAGGERGVRRFLSLFLEDLERSLALLGCARVADVDARHLRDLAADETFSPAGKKETTHDAF</sequence>
<dbReference type="PROSITE" id="PS51349">
    <property type="entry name" value="FMN_HYDROXY_ACID_DH_2"/>
    <property type="match status" value="1"/>
</dbReference>
<dbReference type="SUPFAM" id="SSF51395">
    <property type="entry name" value="FMN-linked oxidoreductases"/>
    <property type="match status" value="1"/>
</dbReference>
<evidence type="ECO:0000259" key="8">
    <source>
        <dbReference type="PROSITE" id="PS51349"/>
    </source>
</evidence>
<dbReference type="InterPro" id="IPR013785">
    <property type="entry name" value="Aldolase_TIM"/>
</dbReference>
<dbReference type="InterPro" id="IPR000262">
    <property type="entry name" value="FMN-dep_DH"/>
</dbReference>
<evidence type="ECO:0000256" key="1">
    <source>
        <dbReference type="ARBA" id="ARBA00001917"/>
    </source>
</evidence>
<reference evidence="9 10" key="1">
    <citation type="submission" date="2017-07" db="EMBL/GenBank/DDBJ databases">
        <authorList>
            <person name="Sun Z.S."/>
            <person name="Albrecht U."/>
            <person name="Echele G."/>
            <person name="Lee C.C."/>
        </authorList>
    </citation>
    <scope>NUCLEOTIDE SEQUENCE [LARGE SCALE GENOMIC DNA]</scope>
    <source>
        <strain evidence="9 10">CGMCC 1.12710</strain>
    </source>
</reference>
<gene>
    <name evidence="9" type="ORF">SAMN06297382_2116</name>
</gene>
<dbReference type="PROSITE" id="PS00557">
    <property type="entry name" value="FMN_HYDROXY_ACID_DH_1"/>
    <property type="match status" value="1"/>
</dbReference>
<comment type="similarity">
    <text evidence="5">Belongs to the FMN-dependent alpha-hydroxy acid dehydrogenase family.</text>
</comment>
<evidence type="ECO:0000256" key="5">
    <source>
        <dbReference type="ARBA" id="ARBA00024042"/>
    </source>
</evidence>
<dbReference type="GO" id="GO:0016614">
    <property type="term" value="F:oxidoreductase activity, acting on CH-OH group of donors"/>
    <property type="evidence" value="ECO:0007669"/>
    <property type="project" value="UniProtKB-ARBA"/>
</dbReference>
<dbReference type="Proteomes" id="UP000198346">
    <property type="component" value="Unassembled WGS sequence"/>
</dbReference>
<dbReference type="Pfam" id="PF01070">
    <property type="entry name" value="FMN_dh"/>
    <property type="match status" value="1"/>
</dbReference>
<organism evidence="9 10">
    <name type="scientific">Amphiplicatus metriothermophilus</name>
    <dbReference type="NCBI Taxonomy" id="1519374"/>
    <lineage>
        <taxon>Bacteria</taxon>
        <taxon>Pseudomonadati</taxon>
        <taxon>Pseudomonadota</taxon>
        <taxon>Alphaproteobacteria</taxon>
        <taxon>Parvularculales</taxon>
        <taxon>Parvularculaceae</taxon>
        <taxon>Amphiplicatus</taxon>
    </lineage>
</organism>
<dbReference type="PANTHER" id="PTHR10578:SF107">
    <property type="entry name" value="2-HYDROXYACID OXIDASE 1"/>
    <property type="match status" value="1"/>
</dbReference>
<dbReference type="OrthoDB" id="9770452at2"/>
<dbReference type="GO" id="GO:0010181">
    <property type="term" value="F:FMN binding"/>
    <property type="evidence" value="ECO:0007669"/>
    <property type="project" value="InterPro"/>
</dbReference>
<feature type="binding site" evidence="7">
    <location>
        <position position="255"/>
    </location>
    <ligand>
        <name>FMN</name>
        <dbReference type="ChEBI" id="CHEBI:58210"/>
    </ligand>
</feature>
<proteinExistence type="inferred from homology"/>
<dbReference type="RefSeq" id="WP_089412577.1">
    <property type="nucleotide sequence ID" value="NZ_FZQA01000004.1"/>
</dbReference>
<feature type="binding site" evidence="7">
    <location>
        <position position="277"/>
    </location>
    <ligand>
        <name>FMN</name>
        <dbReference type="ChEBI" id="CHEBI:58210"/>
    </ligand>
</feature>
<keyword evidence="4" id="KW-0560">Oxidoreductase</keyword>
<keyword evidence="3 7" id="KW-0288">FMN</keyword>
<feature type="domain" description="FMN hydroxy acid dehydrogenase" evidence="8">
    <location>
        <begin position="1"/>
        <end position="384"/>
    </location>
</feature>
<keyword evidence="10" id="KW-1185">Reference proteome</keyword>
<feature type="binding site" evidence="7">
    <location>
        <position position="279"/>
    </location>
    <ligand>
        <name>glyoxylate</name>
        <dbReference type="ChEBI" id="CHEBI:36655"/>
    </ligand>
</feature>
<feature type="binding site" evidence="7">
    <location>
        <position position="282"/>
    </location>
    <ligand>
        <name>glyoxylate</name>
        <dbReference type="ChEBI" id="CHEBI:36655"/>
    </ligand>
</feature>
<dbReference type="AlphaFoldDB" id="A0A239PW79"/>
<dbReference type="FunFam" id="3.20.20.70:FF:000029">
    <property type="entry name" value="L-lactate dehydrogenase"/>
    <property type="match status" value="1"/>
</dbReference>
<keyword evidence="2 7" id="KW-0285">Flavoprotein</keyword>
<feature type="binding site" evidence="7">
    <location>
        <position position="130"/>
    </location>
    <ligand>
        <name>FMN</name>
        <dbReference type="ChEBI" id="CHEBI:58210"/>
    </ligand>
</feature>
<evidence type="ECO:0000256" key="4">
    <source>
        <dbReference type="ARBA" id="ARBA00023002"/>
    </source>
</evidence>
<dbReference type="Gene3D" id="3.20.20.70">
    <property type="entry name" value="Aldolase class I"/>
    <property type="match status" value="1"/>
</dbReference>
<protein>
    <submittedName>
        <fullName evidence="9">L-lactate dehydrogenase (Cytochrome)</fullName>
    </submittedName>
</protein>
<evidence type="ECO:0000313" key="10">
    <source>
        <dbReference type="Proteomes" id="UP000198346"/>
    </source>
</evidence>
<feature type="binding site" evidence="7">
    <location>
        <begin position="80"/>
        <end position="82"/>
    </location>
    <ligand>
        <name>FMN</name>
        <dbReference type="ChEBI" id="CHEBI:58210"/>
    </ligand>
</feature>
<dbReference type="InterPro" id="IPR008259">
    <property type="entry name" value="FMN_hydac_DH_AS"/>
</dbReference>
<dbReference type="PIRSF" id="PIRSF000138">
    <property type="entry name" value="Al-hdrx_acd_dh"/>
    <property type="match status" value="1"/>
</dbReference>
<evidence type="ECO:0000313" key="9">
    <source>
        <dbReference type="EMBL" id="SNT74206.1"/>
    </source>
</evidence>
<dbReference type="EMBL" id="FZQA01000004">
    <property type="protein sequence ID" value="SNT74206.1"/>
    <property type="molecule type" value="Genomic_DNA"/>
</dbReference>
<feature type="binding site" evidence="7">
    <location>
        <position position="132"/>
    </location>
    <ligand>
        <name>glyoxylate</name>
        <dbReference type="ChEBI" id="CHEBI:36655"/>
    </ligand>
</feature>
<feature type="binding site" evidence="7">
    <location>
        <position position="167"/>
    </location>
    <ligand>
        <name>glyoxylate</name>
        <dbReference type="ChEBI" id="CHEBI:36655"/>
    </ligand>
</feature>
<dbReference type="CDD" id="cd02809">
    <property type="entry name" value="alpha_hydroxyacid_oxid_FMN"/>
    <property type="match status" value="1"/>
</dbReference>
<feature type="binding site" evidence="7">
    <location>
        <position position="158"/>
    </location>
    <ligand>
        <name>FMN</name>
        <dbReference type="ChEBI" id="CHEBI:58210"/>
    </ligand>
</feature>
<dbReference type="PANTHER" id="PTHR10578">
    <property type="entry name" value="S -2-HYDROXY-ACID OXIDASE-RELATED"/>
    <property type="match status" value="1"/>
</dbReference>
<feature type="binding site" evidence="7">
    <location>
        <position position="27"/>
    </location>
    <ligand>
        <name>glyoxylate</name>
        <dbReference type="ChEBI" id="CHEBI:36655"/>
    </ligand>
</feature>
<feature type="binding site" evidence="7">
    <location>
        <position position="109"/>
    </location>
    <ligand>
        <name>FMN</name>
        <dbReference type="ChEBI" id="CHEBI:58210"/>
    </ligand>
</feature>
<evidence type="ECO:0000256" key="6">
    <source>
        <dbReference type="PIRSR" id="PIRSR000138-1"/>
    </source>
</evidence>
<evidence type="ECO:0000256" key="2">
    <source>
        <dbReference type="ARBA" id="ARBA00022630"/>
    </source>
</evidence>
<feature type="binding site" evidence="7">
    <location>
        <begin position="333"/>
        <end position="334"/>
    </location>
    <ligand>
        <name>FMN</name>
        <dbReference type="ChEBI" id="CHEBI:58210"/>
    </ligand>
</feature>
<feature type="binding site" evidence="7">
    <location>
        <begin position="310"/>
        <end position="314"/>
    </location>
    <ligand>
        <name>FMN</name>
        <dbReference type="ChEBI" id="CHEBI:58210"/>
    </ligand>
</feature>
<comment type="cofactor">
    <cofactor evidence="1">
        <name>FMN</name>
        <dbReference type="ChEBI" id="CHEBI:58210"/>
    </cofactor>
</comment>
<name>A0A239PW79_9PROT</name>
<feature type="active site" description="Proton acceptor" evidence="6">
    <location>
        <position position="279"/>
    </location>
</feature>
<evidence type="ECO:0000256" key="3">
    <source>
        <dbReference type="ARBA" id="ARBA00022643"/>
    </source>
</evidence>